<dbReference type="SUPFAM" id="SSF46894">
    <property type="entry name" value="C-terminal effector domain of the bipartite response regulators"/>
    <property type="match status" value="1"/>
</dbReference>
<dbReference type="RefSeq" id="WP_109744713.1">
    <property type="nucleotide sequence ID" value="NZ_QGGO01000029.1"/>
</dbReference>
<dbReference type="InterPro" id="IPR011990">
    <property type="entry name" value="TPR-like_helical_dom_sf"/>
</dbReference>
<evidence type="ECO:0000313" key="2">
    <source>
        <dbReference type="EMBL" id="PWK18761.1"/>
    </source>
</evidence>
<keyword evidence="1" id="KW-0812">Transmembrane</keyword>
<feature type="transmembrane region" description="Helical" evidence="1">
    <location>
        <begin position="377"/>
        <end position="398"/>
    </location>
</feature>
<sequence>MLLCSISSSAYYQSIDSIKTVYLNAKGNIKIEASIDFARKLPPPDSLKAIFLFREALSQSQKNKYPQGEIRANHWWGWYYFENLHNPNKAIPLYRNAINLALKHKNYDEAFWVYAILKDVHVFLSDFTTAINVLNEEKDFVEKANLHTYLPPIYAGLLQCYGGVGDFKKANETFNEGMLLSKQIDDLHTIWLLLTTMSEIKLQQKNINQALAYLNKAIEVGIKTKEYYNVLNLQSKVNLLIKLNQLTQAETLCRSIQKRMSTIESFEFVGTNNASLGNIYLARKDYGNALKYSLDSYKETLKAGNEENLIKLDSTLFIIYKKLGDFENAFKHSSHFIELNEKLLSKDKIKQFQNVQYRHYMDKKQKQIEAEQRIKQAYILISIILFLTLMLGTIVFIITQKNSELKVKLLNETTKNEEQIRENMQFEMETQTRELTSMAMAIDQKNILWKNVQQKLKETLSAMPSISEQEIKSIFKIISQDNDSQHEWDTFKLHFESVHPQFFTTLSQIAPTLTQLELRQCAYIKINLAPKQVGNLLNITPDSVKKSRMRIKKKLNLSTEDNLSKFIANLKMA</sequence>
<reference evidence="2 3" key="1">
    <citation type="submission" date="2018-05" db="EMBL/GenBank/DDBJ databases">
        <title>Genomic Encyclopedia of Archaeal and Bacterial Type Strains, Phase II (KMG-II): from individual species to whole genera.</title>
        <authorList>
            <person name="Goeker M."/>
        </authorList>
    </citation>
    <scope>NUCLEOTIDE SEQUENCE [LARGE SCALE GENOMIC DNA]</scope>
    <source>
        <strain evidence="2 3">DSM 22214</strain>
    </source>
</reference>
<name>A0A316DL26_9BACT</name>
<dbReference type="InterPro" id="IPR016032">
    <property type="entry name" value="Sig_transdc_resp-reg_C-effctor"/>
</dbReference>
<proteinExistence type="predicted"/>
<dbReference type="GO" id="GO:0003677">
    <property type="term" value="F:DNA binding"/>
    <property type="evidence" value="ECO:0007669"/>
    <property type="project" value="InterPro"/>
</dbReference>
<gene>
    <name evidence="2" type="ORF">LV89_04049</name>
</gene>
<dbReference type="OrthoDB" id="1523128at2"/>
<dbReference type="EMBL" id="QGGO01000029">
    <property type="protein sequence ID" value="PWK18761.1"/>
    <property type="molecule type" value="Genomic_DNA"/>
</dbReference>
<dbReference type="Proteomes" id="UP000245489">
    <property type="component" value="Unassembled WGS sequence"/>
</dbReference>
<dbReference type="AlphaFoldDB" id="A0A316DL26"/>
<evidence type="ECO:0000313" key="3">
    <source>
        <dbReference type="Proteomes" id="UP000245489"/>
    </source>
</evidence>
<comment type="caution">
    <text evidence="2">The sequence shown here is derived from an EMBL/GenBank/DDBJ whole genome shotgun (WGS) entry which is preliminary data.</text>
</comment>
<dbReference type="SUPFAM" id="SSF48452">
    <property type="entry name" value="TPR-like"/>
    <property type="match status" value="1"/>
</dbReference>
<organism evidence="2 3">
    <name type="scientific">Arcicella aurantiaca</name>
    <dbReference type="NCBI Taxonomy" id="591202"/>
    <lineage>
        <taxon>Bacteria</taxon>
        <taxon>Pseudomonadati</taxon>
        <taxon>Bacteroidota</taxon>
        <taxon>Cytophagia</taxon>
        <taxon>Cytophagales</taxon>
        <taxon>Flectobacillaceae</taxon>
        <taxon>Arcicella</taxon>
    </lineage>
</organism>
<keyword evidence="1" id="KW-1133">Transmembrane helix</keyword>
<accession>A0A316DL26</accession>
<keyword evidence="3" id="KW-1185">Reference proteome</keyword>
<protein>
    <submittedName>
        <fullName evidence="2">Uncharacterized protein</fullName>
    </submittedName>
</protein>
<dbReference type="GO" id="GO:0006355">
    <property type="term" value="P:regulation of DNA-templated transcription"/>
    <property type="evidence" value="ECO:0007669"/>
    <property type="project" value="InterPro"/>
</dbReference>
<dbReference type="Gene3D" id="1.25.40.10">
    <property type="entry name" value="Tetratricopeptide repeat domain"/>
    <property type="match status" value="2"/>
</dbReference>
<keyword evidence="1" id="KW-0472">Membrane</keyword>
<evidence type="ECO:0000256" key="1">
    <source>
        <dbReference type="SAM" id="Phobius"/>
    </source>
</evidence>